<dbReference type="PANTHER" id="PTHR21373">
    <property type="entry name" value="GLUCOSE REPRESSIBLE PROTEIN MAK10"/>
    <property type="match status" value="1"/>
</dbReference>
<dbReference type="HOGENOM" id="CLU_2678220_0_0_1"/>
<dbReference type="Pfam" id="PF25789">
    <property type="entry name" value="TPR_NAA35"/>
    <property type="match status" value="1"/>
</dbReference>
<dbReference type="InterPro" id="IPR057982">
    <property type="entry name" value="TPR_NAA35"/>
</dbReference>
<dbReference type="Gramene" id="Al_scaffold_0003_3152">
    <property type="protein sequence ID" value="Al_scaffold_0003_3152"/>
    <property type="gene ID" value="Al_scaffold_0003_3152"/>
</dbReference>
<feature type="domain" description="NAA35-like TPR repeats" evidence="1">
    <location>
        <begin position="3"/>
        <end position="70"/>
    </location>
</feature>
<feature type="non-terminal residue" evidence="2">
    <location>
        <position position="1"/>
    </location>
</feature>
<accession>D7LB36</accession>
<reference evidence="3" key="1">
    <citation type="journal article" date="2011" name="Nat. Genet.">
        <title>The Arabidopsis lyrata genome sequence and the basis of rapid genome size change.</title>
        <authorList>
            <person name="Hu T.T."/>
            <person name="Pattyn P."/>
            <person name="Bakker E.G."/>
            <person name="Cao J."/>
            <person name="Cheng J.-F."/>
            <person name="Clark R.M."/>
            <person name="Fahlgren N."/>
            <person name="Fawcett J.A."/>
            <person name="Grimwood J."/>
            <person name="Gundlach H."/>
            <person name="Haberer G."/>
            <person name="Hollister J.D."/>
            <person name="Ossowski S."/>
            <person name="Ottilar R.P."/>
            <person name="Salamov A.A."/>
            <person name="Schneeberger K."/>
            <person name="Spannagl M."/>
            <person name="Wang X."/>
            <person name="Yang L."/>
            <person name="Nasrallah M.E."/>
            <person name="Bergelson J."/>
            <person name="Carrington J.C."/>
            <person name="Gaut B.S."/>
            <person name="Schmutz J."/>
            <person name="Mayer K.F.X."/>
            <person name="Van de Peer Y."/>
            <person name="Grigoriev I.V."/>
            <person name="Nordborg M."/>
            <person name="Weigel D."/>
            <person name="Guo Y.-L."/>
        </authorList>
    </citation>
    <scope>NUCLEOTIDE SEQUENCE [LARGE SCALE GENOMIC DNA]</scope>
    <source>
        <strain evidence="3">cv. MN47</strain>
    </source>
</reference>
<name>D7LB36_ARALL</name>
<gene>
    <name evidence="2" type="ORF">ARALYDRAFT_673955</name>
</gene>
<protein>
    <submittedName>
        <fullName evidence="2">Predicted protein</fullName>
    </submittedName>
</protein>
<proteinExistence type="predicted"/>
<dbReference type="GO" id="GO:0031417">
    <property type="term" value="C:NatC complex"/>
    <property type="evidence" value="ECO:0007669"/>
    <property type="project" value="InterPro"/>
</dbReference>
<evidence type="ECO:0000313" key="3">
    <source>
        <dbReference type="Proteomes" id="UP000008694"/>
    </source>
</evidence>
<dbReference type="InterPro" id="IPR007244">
    <property type="entry name" value="Naa35_N"/>
</dbReference>
<dbReference type="PANTHER" id="PTHR21373:SF0">
    <property type="entry name" value="N-ALPHA-ACETYLTRANSFERASE 35, NATC AUXILIARY SUBUNIT"/>
    <property type="match status" value="1"/>
</dbReference>
<keyword evidence="3" id="KW-1185">Reference proteome</keyword>
<organism evidence="3">
    <name type="scientific">Arabidopsis lyrata subsp. lyrata</name>
    <name type="common">Lyre-leaved rock-cress</name>
    <dbReference type="NCBI Taxonomy" id="81972"/>
    <lineage>
        <taxon>Eukaryota</taxon>
        <taxon>Viridiplantae</taxon>
        <taxon>Streptophyta</taxon>
        <taxon>Embryophyta</taxon>
        <taxon>Tracheophyta</taxon>
        <taxon>Spermatophyta</taxon>
        <taxon>Magnoliopsida</taxon>
        <taxon>eudicotyledons</taxon>
        <taxon>Gunneridae</taxon>
        <taxon>Pentapetalae</taxon>
        <taxon>rosids</taxon>
        <taxon>malvids</taxon>
        <taxon>Brassicales</taxon>
        <taxon>Brassicaceae</taxon>
        <taxon>Camelineae</taxon>
        <taxon>Arabidopsis</taxon>
    </lineage>
</organism>
<dbReference type="eggNOG" id="KOG2343">
    <property type="taxonomic scope" value="Eukaryota"/>
</dbReference>
<dbReference type="EMBL" id="GL348715">
    <property type="protein sequence ID" value="EFH62102.1"/>
    <property type="molecule type" value="Genomic_DNA"/>
</dbReference>
<dbReference type="AlphaFoldDB" id="D7LB36"/>
<dbReference type="Proteomes" id="UP000008694">
    <property type="component" value="Unassembled WGS sequence"/>
</dbReference>
<sequence>YLPMYEYFHDAQKIAKDIKVGYANDPDKLAEVQGLEKVAERNIVAVNLFCQDRSLKVSFEFTHHPYFATAVVRRS</sequence>
<evidence type="ECO:0000313" key="2">
    <source>
        <dbReference type="EMBL" id="EFH62102.1"/>
    </source>
</evidence>
<evidence type="ECO:0000259" key="1">
    <source>
        <dbReference type="Pfam" id="PF25789"/>
    </source>
</evidence>
<dbReference type="STRING" id="81972.D7LB36"/>